<reference evidence="1 2" key="1">
    <citation type="journal article" date="2018" name="PLoS ONE">
        <title>The draft genome of Kipferlia bialata reveals reductive genome evolution in fornicate parasites.</title>
        <authorList>
            <person name="Tanifuji G."/>
            <person name="Takabayashi S."/>
            <person name="Kume K."/>
            <person name="Takagi M."/>
            <person name="Nakayama T."/>
            <person name="Kamikawa R."/>
            <person name="Inagaki Y."/>
            <person name="Hashimoto T."/>
        </authorList>
    </citation>
    <scope>NUCLEOTIDE SEQUENCE [LARGE SCALE GENOMIC DNA]</scope>
    <source>
        <strain evidence="1">NY0173</strain>
    </source>
</reference>
<sequence>YPQRGYVDIAKVDIH</sequence>
<evidence type="ECO:0000313" key="1">
    <source>
        <dbReference type="EMBL" id="GCA64216.1"/>
    </source>
</evidence>
<comment type="caution">
    <text evidence="1">The sequence shown here is derived from an EMBL/GenBank/DDBJ whole genome shotgun (WGS) entry which is preliminary data.</text>
</comment>
<proteinExistence type="predicted"/>
<keyword evidence="2" id="KW-1185">Reference proteome</keyword>
<name>A0A391NW42_9EUKA</name>
<organism evidence="1 2">
    <name type="scientific">Kipferlia bialata</name>
    <dbReference type="NCBI Taxonomy" id="797122"/>
    <lineage>
        <taxon>Eukaryota</taxon>
        <taxon>Metamonada</taxon>
        <taxon>Carpediemonas-like organisms</taxon>
        <taxon>Kipferlia</taxon>
    </lineage>
</organism>
<dbReference type="EMBL" id="BDIP01006560">
    <property type="protein sequence ID" value="GCA64216.1"/>
    <property type="molecule type" value="Genomic_DNA"/>
</dbReference>
<accession>A0A391NW42</accession>
<dbReference type="Proteomes" id="UP000265618">
    <property type="component" value="Unassembled WGS sequence"/>
</dbReference>
<feature type="non-terminal residue" evidence="1">
    <location>
        <position position="1"/>
    </location>
</feature>
<evidence type="ECO:0000313" key="2">
    <source>
        <dbReference type="Proteomes" id="UP000265618"/>
    </source>
</evidence>
<protein>
    <submittedName>
        <fullName evidence="1">Uncharacterized protein</fullName>
    </submittedName>
</protein>
<gene>
    <name evidence="1" type="ORF">KIPB_013614</name>
</gene>